<dbReference type="Gene3D" id="3.40.309.10">
    <property type="entry name" value="Aldehyde Dehydrogenase, Chain A, domain 2"/>
    <property type="match status" value="1"/>
</dbReference>
<dbReference type="GO" id="GO:0005737">
    <property type="term" value="C:cytoplasm"/>
    <property type="evidence" value="ECO:0007669"/>
    <property type="project" value="TreeGrafter"/>
</dbReference>
<dbReference type="FunFam" id="3.40.605.10:FF:000004">
    <property type="entry name" value="Aldehyde dehydrogenase"/>
    <property type="match status" value="1"/>
</dbReference>
<dbReference type="AlphaFoldDB" id="A0A4R1KRH3"/>
<dbReference type="PANTHER" id="PTHR43570">
    <property type="entry name" value="ALDEHYDE DEHYDROGENASE"/>
    <property type="match status" value="1"/>
</dbReference>
<dbReference type="InterPro" id="IPR012394">
    <property type="entry name" value="Aldehyde_DH_NAD(P)"/>
</dbReference>
<dbReference type="PANTHER" id="PTHR43570:SF20">
    <property type="entry name" value="ALDEHYDE DEHYDROGENASE ALDX-RELATED"/>
    <property type="match status" value="1"/>
</dbReference>
<dbReference type="GO" id="GO:0006081">
    <property type="term" value="P:aldehyde metabolic process"/>
    <property type="evidence" value="ECO:0007669"/>
    <property type="project" value="InterPro"/>
</dbReference>
<dbReference type="PROSITE" id="PS00687">
    <property type="entry name" value="ALDEHYDE_DEHYDR_GLU"/>
    <property type="match status" value="1"/>
</dbReference>
<proteinExistence type="inferred from homology"/>
<evidence type="ECO:0000256" key="6">
    <source>
        <dbReference type="PROSITE-ProRule" id="PRU10007"/>
    </source>
</evidence>
<keyword evidence="10" id="KW-1185">Reference proteome</keyword>
<evidence type="ECO:0000313" key="10">
    <source>
        <dbReference type="Proteomes" id="UP000295714"/>
    </source>
</evidence>
<dbReference type="Gene3D" id="3.40.605.10">
    <property type="entry name" value="Aldehyde Dehydrogenase, Chain A, domain 1"/>
    <property type="match status" value="1"/>
</dbReference>
<evidence type="ECO:0000256" key="5">
    <source>
        <dbReference type="PIRSR" id="PIRSR036492-1"/>
    </source>
</evidence>
<feature type="active site" evidence="5">
    <location>
        <position position="250"/>
    </location>
</feature>
<reference evidence="9 10" key="1">
    <citation type="journal article" date="2015" name="Stand. Genomic Sci.">
        <title>Genomic Encyclopedia of Bacterial and Archaeal Type Strains, Phase III: the genomes of soil and plant-associated and newly described type strains.</title>
        <authorList>
            <person name="Whitman W.B."/>
            <person name="Woyke T."/>
            <person name="Klenk H.P."/>
            <person name="Zhou Y."/>
            <person name="Lilburn T.G."/>
            <person name="Beck B.J."/>
            <person name="De Vos P."/>
            <person name="Vandamme P."/>
            <person name="Eisen J.A."/>
            <person name="Garrity G."/>
            <person name="Hugenholtz P."/>
            <person name="Kyrpides N.C."/>
        </authorList>
    </citation>
    <scope>NUCLEOTIDE SEQUENCE [LARGE SCALE GENOMIC DNA]</scope>
    <source>
        <strain evidence="9 10">CECT 8445</strain>
    </source>
</reference>
<evidence type="ECO:0000259" key="8">
    <source>
        <dbReference type="Pfam" id="PF00171"/>
    </source>
</evidence>
<dbReference type="SUPFAM" id="SSF53720">
    <property type="entry name" value="ALDH-like"/>
    <property type="match status" value="1"/>
</dbReference>
<protein>
    <recommendedName>
        <fullName evidence="4">Aldehyde dehydrogenase</fullName>
    </recommendedName>
</protein>
<dbReference type="RefSeq" id="WP_132704657.1">
    <property type="nucleotide sequence ID" value="NZ_SMGI01000002.1"/>
</dbReference>
<dbReference type="InterPro" id="IPR016163">
    <property type="entry name" value="Ald_DH_C"/>
</dbReference>
<comment type="similarity">
    <text evidence="1 4 7">Belongs to the aldehyde dehydrogenase family.</text>
</comment>
<feature type="domain" description="Aldehyde dehydrogenase" evidence="8">
    <location>
        <begin position="21"/>
        <end position="439"/>
    </location>
</feature>
<evidence type="ECO:0000256" key="7">
    <source>
        <dbReference type="RuleBase" id="RU003345"/>
    </source>
</evidence>
<dbReference type="EMBL" id="SMGI01000002">
    <property type="protein sequence ID" value="TCK67608.1"/>
    <property type="molecule type" value="Genomic_DNA"/>
</dbReference>
<dbReference type="Proteomes" id="UP000295714">
    <property type="component" value="Unassembled WGS sequence"/>
</dbReference>
<dbReference type="OrthoDB" id="9762913at2"/>
<dbReference type="InterPro" id="IPR016162">
    <property type="entry name" value="Ald_DH_N"/>
</dbReference>
<dbReference type="Pfam" id="PF00171">
    <property type="entry name" value="Aldedh"/>
    <property type="match status" value="1"/>
</dbReference>
<feature type="active site" evidence="5 6">
    <location>
        <position position="216"/>
    </location>
</feature>
<dbReference type="FunFam" id="3.40.309.10:FF:000025">
    <property type="entry name" value="Aldehyde dehydrogenase"/>
    <property type="match status" value="1"/>
</dbReference>
<dbReference type="InterPro" id="IPR015590">
    <property type="entry name" value="Aldehyde_DH_dom"/>
</dbReference>
<dbReference type="PIRSF" id="PIRSF036492">
    <property type="entry name" value="ALDH"/>
    <property type="match status" value="1"/>
</dbReference>
<dbReference type="InterPro" id="IPR029510">
    <property type="entry name" value="Ald_DH_CS_GLU"/>
</dbReference>
<accession>A0A4R1KRH3</accession>
<evidence type="ECO:0000256" key="1">
    <source>
        <dbReference type="ARBA" id="ARBA00009986"/>
    </source>
</evidence>
<name>A0A4R1KRH3_9FLAO</name>
<evidence type="ECO:0000256" key="2">
    <source>
        <dbReference type="ARBA" id="ARBA00023002"/>
    </source>
</evidence>
<evidence type="ECO:0000313" key="9">
    <source>
        <dbReference type="EMBL" id="TCK67608.1"/>
    </source>
</evidence>
<organism evidence="9 10">
    <name type="scientific">Winogradskyella wandonensis</name>
    <dbReference type="NCBI Taxonomy" id="1442586"/>
    <lineage>
        <taxon>Bacteria</taxon>
        <taxon>Pseudomonadati</taxon>
        <taxon>Bacteroidota</taxon>
        <taxon>Flavobacteriia</taxon>
        <taxon>Flavobacteriales</taxon>
        <taxon>Flavobacteriaceae</taxon>
        <taxon>Winogradskyella</taxon>
    </lineage>
</organism>
<evidence type="ECO:0000256" key="4">
    <source>
        <dbReference type="PIRNR" id="PIRNR036492"/>
    </source>
</evidence>
<evidence type="ECO:0000256" key="3">
    <source>
        <dbReference type="ARBA" id="ARBA00023027"/>
    </source>
</evidence>
<dbReference type="CDD" id="cd07134">
    <property type="entry name" value="ALDH_AlkH-like"/>
    <property type="match status" value="1"/>
</dbReference>
<gene>
    <name evidence="9" type="ORF">DFQ05_1387</name>
</gene>
<sequence length="470" mass="52850">MKTSPENPYYKLFFNQKANQFKVANSTYNERLQKLDAIQRAVEVTFRNDIKDALKKDLGKPVVETEMTEIYQIVGDIKHAKKYLHKWMRNKKVKTPLSMLGSSSYIKYEAKGVCLIISPWNFPFNLTFGPLVSAIAAGNTVIIKPSEMTPHSSALMKTIVETVFTEDEVALVEGKVETATQLLQLPFNHIFFTGSPVVGKIVMKAAAEHLASVTLELGGKSPTIIDETANLKAAAKKIMWGKFMNCGQICVSPDYALVDETVKDAFIKECKSWLKEYYGENPETSDSYGRIVTTKHFNRLNAHLDDAKSKNATINSGANSNKDNKYIDPTIVSDLSDDASLLEEEIFGPIYPIVTYKTLDEAIDYIKEKERPLALYIYSKSKKNIKKILNHTKAGGTCINNNIIHYSNHNLPFGGINNSGIGKSHGYYGFKAFSNERAVVKQHTFGIAELLFPPYTNYKEKIARFTVKWF</sequence>
<keyword evidence="3" id="KW-0520">NAD</keyword>
<comment type="caution">
    <text evidence="9">The sequence shown here is derived from an EMBL/GenBank/DDBJ whole genome shotgun (WGS) entry which is preliminary data.</text>
</comment>
<dbReference type="InterPro" id="IPR016161">
    <property type="entry name" value="Ald_DH/histidinol_DH"/>
</dbReference>
<keyword evidence="2 4" id="KW-0560">Oxidoreductase</keyword>
<dbReference type="GO" id="GO:0004029">
    <property type="term" value="F:aldehyde dehydrogenase (NAD+) activity"/>
    <property type="evidence" value="ECO:0007669"/>
    <property type="project" value="TreeGrafter"/>
</dbReference>